<proteinExistence type="predicted"/>
<dbReference type="Pfam" id="PF05932">
    <property type="entry name" value="CesT"/>
    <property type="match status" value="1"/>
</dbReference>
<organism evidence="1 2">
    <name type="scientific">Paraburkholderia fungorum</name>
    <dbReference type="NCBI Taxonomy" id="134537"/>
    <lineage>
        <taxon>Bacteria</taxon>
        <taxon>Pseudomonadati</taxon>
        <taxon>Pseudomonadota</taxon>
        <taxon>Betaproteobacteria</taxon>
        <taxon>Burkholderiales</taxon>
        <taxon>Burkholderiaceae</taxon>
        <taxon>Paraburkholderia</taxon>
    </lineage>
</organism>
<name>A0A3R7E262_9BURK</name>
<evidence type="ECO:0008006" key="3">
    <source>
        <dbReference type="Google" id="ProtNLM"/>
    </source>
</evidence>
<dbReference type="Proteomes" id="UP000283709">
    <property type="component" value="Unassembled WGS sequence"/>
</dbReference>
<dbReference type="RefSeq" id="WP_120348881.1">
    <property type="nucleotide sequence ID" value="NZ_MCAS01000067.1"/>
</dbReference>
<dbReference type="EMBL" id="MCAS01000067">
    <property type="protein sequence ID" value="RKF31456.1"/>
    <property type="molecule type" value="Genomic_DNA"/>
</dbReference>
<dbReference type="GO" id="GO:0030254">
    <property type="term" value="P:protein secretion by the type III secretion system"/>
    <property type="evidence" value="ECO:0007669"/>
    <property type="project" value="InterPro"/>
</dbReference>
<reference evidence="1 2" key="1">
    <citation type="submission" date="2016-07" db="EMBL/GenBank/DDBJ databases">
        <title>Genome analysis of Burkholderia fungorum ES3-20.</title>
        <authorList>
            <person name="Xu D."/>
            <person name="Yao R."/>
            <person name="Zheng S."/>
        </authorList>
    </citation>
    <scope>NUCLEOTIDE SEQUENCE [LARGE SCALE GENOMIC DNA]</scope>
    <source>
        <strain evidence="1 2">ES3-20</strain>
    </source>
</reference>
<dbReference type="CDD" id="cd17020">
    <property type="entry name" value="T3SC_IA_ShcM-like"/>
    <property type="match status" value="1"/>
</dbReference>
<evidence type="ECO:0000313" key="1">
    <source>
        <dbReference type="EMBL" id="RKF31456.1"/>
    </source>
</evidence>
<comment type="caution">
    <text evidence="1">The sequence shown here is derived from an EMBL/GenBank/DDBJ whole genome shotgun (WGS) entry which is preliminary data.</text>
</comment>
<dbReference type="Gene3D" id="3.30.1460.10">
    <property type="match status" value="1"/>
</dbReference>
<protein>
    <recommendedName>
        <fullName evidence="3">Tir chaperone protein (CesT) family protein</fullName>
    </recommendedName>
</protein>
<sequence length="131" mass="14520">MNTSEYKRVVQELCKVVGFGSPKTLLDGGRLKIDDYLVSLIYDESVDSNLLQVYIDMGPLPDNQAAAYKTLLMINFKLSASQRGSLSVHPQTGHLFYSFRYRLDQQASGQALLDSLIRFVGDVGLEALATV</sequence>
<gene>
    <name evidence="1" type="ORF">BCY88_11825</name>
</gene>
<accession>A0A3R7E262</accession>
<dbReference type="OrthoDB" id="9111479at2"/>
<dbReference type="AlphaFoldDB" id="A0A3R7E262"/>
<evidence type="ECO:0000313" key="2">
    <source>
        <dbReference type="Proteomes" id="UP000283709"/>
    </source>
</evidence>
<dbReference type="InterPro" id="IPR010261">
    <property type="entry name" value="Tir_chaperone"/>
</dbReference>
<dbReference type="SUPFAM" id="SSF69635">
    <property type="entry name" value="Type III secretory system chaperone-like"/>
    <property type="match status" value="1"/>
</dbReference>